<dbReference type="STRING" id="1122124.GCA_000423165_02305"/>
<evidence type="ECO:0000256" key="1">
    <source>
        <dbReference type="ARBA" id="ARBA00004255"/>
    </source>
</evidence>
<evidence type="ECO:0000256" key="2">
    <source>
        <dbReference type="ARBA" id="ARBA00023034"/>
    </source>
</evidence>
<dbReference type="GO" id="GO:0005829">
    <property type="term" value="C:cytosol"/>
    <property type="evidence" value="ECO:0007669"/>
    <property type="project" value="TreeGrafter"/>
</dbReference>
<comment type="caution">
    <text evidence="5">The sequence shown here is derived from an EMBL/GenBank/DDBJ whole genome shotgun (WGS) entry which is preliminary data.</text>
</comment>
<dbReference type="InterPro" id="IPR008628">
    <property type="entry name" value="GPP34-like"/>
</dbReference>
<accession>A0A432Z4E5</accession>
<reference evidence="6" key="1">
    <citation type="journal article" date="2018" name="Front. Microbiol.">
        <title>Genome-Based Analysis Reveals the Taxonomy and Diversity of the Family Idiomarinaceae.</title>
        <authorList>
            <person name="Liu Y."/>
            <person name="Lai Q."/>
            <person name="Shao Z."/>
        </authorList>
    </citation>
    <scope>NUCLEOTIDE SEQUENCE [LARGE SCALE GENOMIC DNA]</scope>
    <source>
        <strain evidence="6">c121</strain>
    </source>
</reference>
<comment type="subcellular location">
    <subcellularLocation>
        <location evidence="1">Golgi apparatus membrane</location>
        <topology evidence="1">Peripheral membrane protein</topology>
        <orientation evidence="1">Cytoplasmic side</orientation>
    </subcellularLocation>
</comment>
<sequence length="236" mass="25863">MSELRLYEGLMLLALSEEKGTIEGAYIEYGVAAAMLAELLLLKKLTLTNERTPKVQVSDTAVIGDDVLDEGLQKIAQSKRPRKLKDWVTKLAQVADLKHKVAAALVRDGVVALEEKKILWLFTQKVYPELNPEPEQALRRALRDLVLEQPLEVNPRQVLLLALAQSARLLPQVFSKAELKTHKKRIEELVKGEQLGVITKDVIAAVEVAMMVAVMLPAMTAATSAATASSVSSSSC</sequence>
<organism evidence="5 6">
    <name type="scientific">Pseudidiomarina sediminum</name>
    <dbReference type="NCBI Taxonomy" id="431675"/>
    <lineage>
        <taxon>Bacteria</taxon>
        <taxon>Pseudomonadati</taxon>
        <taxon>Pseudomonadota</taxon>
        <taxon>Gammaproteobacteria</taxon>
        <taxon>Alteromonadales</taxon>
        <taxon>Idiomarinaceae</taxon>
        <taxon>Pseudidiomarina</taxon>
    </lineage>
</organism>
<evidence type="ECO:0000313" key="6">
    <source>
        <dbReference type="Proteomes" id="UP000287022"/>
    </source>
</evidence>
<protein>
    <recommendedName>
        <fullName evidence="7">GPP34 family phosphoprotein</fullName>
    </recommendedName>
</protein>
<dbReference type="GO" id="GO:0048194">
    <property type="term" value="P:Golgi vesicle budding"/>
    <property type="evidence" value="ECO:0007669"/>
    <property type="project" value="TreeGrafter"/>
</dbReference>
<proteinExistence type="predicted"/>
<dbReference type="Proteomes" id="UP000287022">
    <property type="component" value="Unassembled WGS sequence"/>
</dbReference>
<evidence type="ECO:0000313" key="5">
    <source>
        <dbReference type="EMBL" id="RUO72713.1"/>
    </source>
</evidence>
<dbReference type="InterPro" id="IPR038261">
    <property type="entry name" value="GPP34-like_sf"/>
</dbReference>
<dbReference type="GO" id="GO:0006890">
    <property type="term" value="P:retrograde vesicle-mediated transport, Golgi to endoplasmic reticulum"/>
    <property type="evidence" value="ECO:0007669"/>
    <property type="project" value="TreeGrafter"/>
</dbReference>
<dbReference type="GO" id="GO:0012505">
    <property type="term" value="C:endomembrane system"/>
    <property type="evidence" value="ECO:0007669"/>
    <property type="project" value="UniProtKB-ARBA"/>
</dbReference>
<dbReference type="AlphaFoldDB" id="A0A432Z4E5"/>
<dbReference type="Gene3D" id="1.10.3630.10">
    <property type="entry name" value="yeast vps74-n-term truncation variant domain like"/>
    <property type="match status" value="1"/>
</dbReference>
<evidence type="ECO:0008006" key="7">
    <source>
        <dbReference type="Google" id="ProtNLM"/>
    </source>
</evidence>
<evidence type="ECO:0000256" key="3">
    <source>
        <dbReference type="ARBA" id="ARBA00023121"/>
    </source>
</evidence>
<dbReference type="PANTHER" id="PTHR12704:SF2">
    <property type="entry name" value="GOLGI PHOSPHOPROTEIN 3 HOMOLOG SAURON"/>
    <property type="match status" value="1"/>
</dbReference>
<dbReference type="GO" id="GO:0070273">
    <property type="term" value="F:phosphatidylinositol-4-phosphate binding"/>
    <property type="evidence" value="ECO:0007669"/>
    <property type="project" value="InterPro"/>
</dbReference>
<dbReference type="GO" id="GO:0043001">
    <property type="term" value="P:Golgi to plasma membrane protein transport"/>
    <property type="evidence" value="ECO:0007669"/>
    <property type="project" value="TreeGrafter"/>
</dbReference>
<gene>
    <name evidence="5" type="ORF">CWI80_09225</name>
</gene>
<dbReference type="RefSeq" id="WP_026860993.1">
    <property type="nucleotide sequence ID" value="NZ_PIQE01000002.1"/>
</dbReference>
<evidence type="ECO:0000256" key="4">
    <source>
        <dbReference type="ARBA" id="ARBA00023136"/>
    </source>
</evidence>
<dbReference type="EMBL" id="PIQE01000002">
    <property type="protein sequence ID" value="RUO72713.1"/>
    <property type="molecule type" value="Genomic_DNA"/>
</dbReference>
<dbReference type="GO" id="GO:0007030">
    <property type="term" value="P:Golgi organization"/>
    <property type="evidence" value="ECO:0007669"/>
    <property type="project" value="TreeGrafter"/>
</dbReference>
<name>A0A432Z4E5_9GAMM</name>
<dbReference type="Pfam" id="PF05719">
    <property type="entry name" value="GPP34"/>
    <property type="match status" value="1"/>
</dbReference>
<keyword evidence="4" id="KW-0472">Membrane</keyword>
<dbReference type="PANTHER" id="PTHR12704">
    <property type="entry name" value="TRANS-GOLGI PROTEIN GMX33"/>
    <property type="match status" value="1"/>
</dbReference>
<keyword evidence="3" id="KW-0446">Lipid-binding</keyword>
<keyword evidence="2" id="KW-0333">Golgi apparatus</keyword>
<keyword evidence="6" id="KW-1185">Reference proteome</keyword>